<dbReference type="SUPFAM" id="SSF49303">
    <property type="entry name" value="beta-Galactosidase/glucuronidase domain"/>
    <property type="match status" value="2"/>
</dbReference>
<dbReference type="InterPro" id="IPR013320">
    <property type="entry name" value="ConA-like_dom_sf"/>
</dbReference>
<reference evidence="11" key="1">
    <citation type="submission" date="2022-02" db="EMBL/GenBank/DDBJ databases">
        <title>Aestuariibaculum sp., a marine bacterium isolated from sediment in Guangxi.</title>
        <authorList>
            <person name="Ying J."/>
        </authorList>
    </citation>
    <scope>NUCLEOTIDE SEQUENCE</scope>
    <source>
        <strain evidence="11">L182</strain>
    </source>
</reference>
<dbReference type="InterPro" id="IPR008979">
    <property type="entry name" value="Galactose-bd-like_sf"/>
</dbReference>
<comment type="similarity">
    <text evidence="3">Belongs to the glycosyl hydrolase 2 family.</text>
</comment>
<dbReference type="PRINTS" id="PR00132">
    <property type="entry name" value="GLHYDRLASE2"/>
</dbReference>
<dbReference type="Pfam" id="PF13385">
    <property type="entry name" value="Laminin_G_3"/>
    <property type="match status" value="1"/>
</dbReference>
<dbReference type="InterPro" id="IPR014718">
    <property type="entry name" value="GH-type_carb-bd"/>
</dbReference>
<keyword evidence="6" id="KW-0378">Hydrolase</keyword>
<keyword evidence="12" id="KW-1185">Reference proteome</keyword>
<evidence type="ECO:0000259" key="10">
    <source>
        <dbReference type="SMART" id="SM01038"/>
    </source>
</evidence>
<dbReference type="SUPFAM" id="SSF74650">
    <property type="entry name" value="Galactose mutarotase-like"/>
    <property type="match status" value="1"/>
</dbReference>
<dbReference type="Gene3D" id="2.70.98.10">
    <property type="match status" value="1"/>
</dbReference>
<dbReference type="InterPro" id="IPR013783">
    <property type="entry name" value="Ig-like_fold"/>
</dbReference>
<sequence length="1259" mass="143742">MRRITLLTVFLINITGVLAQEGGFLNNLSSYIENTDVFEKGQEEARAFNIPKKNILLNGDWKFMYSDVPEGIPGDFYKDDFDDTNWDDISVPSNWEMHGYGDRMFRNIGLGYEFVENKESKKNASEFAIVLPEVPKEYNPTGAYRKSFNLPQDWNGDEVFLHLEKVASASFVWVNGQEVGYNEGAHEPSEYNITSYLKPGENTIAIFVLKFSDGYYLEGQDYWRLAGVFDDVWVYATPKVRLFDWQVITDFDETYTDSKLSINLDIKNYGQKINNYKVQAILQKNGKNISVLKSSKFSLNKGKQTINLNELIKKPLKWTPDTPVLYDLKLQLLDSSGEVVDQIDTRMGFQKTEIRGNVFYFNGLPIKLNGTNTHMQHPEMGHVVDEATIRKDMEILKQFNFNLVRISHYIPVNRYLELADEYGLFIVDEVGNECHATQFVSDMPEYTEMYKDRTRKAVLRDRNHPSILFWSAGNESGEGMNITEVVKEGKKLDPTRLWMYGGNDMVHPAEDIIGPRYPSPMQEEINLGLDTTDSRPSFMDEYLSVTGNGGGALDEYWRGIYTHPRVMGGAIWDFVSNGLTDNVRILKDKSPYNTPLHAMGNSKLVDSESSKVLDLNGHDEWVEVYRNNNLEISGDQLSISMDVYPRPLNSSSGSFLTKGSNQFGLVQNGNDSLDFYIFTKAKHVLSADLPSDWENNWHNIAAVYDGKQMKLFIDKVEVAVKSVSGNIKNLPFPVNIGRNAEIHTQDTKVYICDAQIDNVRVLDKAVNPTEEINVSDTVLWLDFEEESNGGTYYSNGMAARTYGSIWPDRQPQPELWQMKKSPQPLSFRLLNNDKGIVEVWNRSDFTNASFWKTTWTLTEDDKVLQEGVIDLDLQPRSRLTTIINYTKPNIIPGKEYRLNISSVLRKDEIWAVKGHEVSWDQFELKHWNVLKTKSYETDASISLKNQEGDYVIHGDNFTYLLDKTTGELKSMVVNGKELLVAPIKLNVWRAPVNNQNDRWAGYSFIAPSWKPEYGRTMATDLYSNGIDQLDFIPLEVRANEADGVVSIYVREVALTRQDSKASSLDFLIEGGAAGQLGGFESIYEYSFYGDGLVEVNHQVMPQGKMPQLLPRIGISLMLDNSYDQVEWYGRGPQENYPDRKTGYKLGIYNSTVDNMFEPYLVPQDYGLRMDNRYLRMTDKEGNGLEFSMNDHFNFNAHAFTTENITKALYAFQLKKAEGITLNLDYDTTGVGDTSQPVLNSYRVFPKKYERTITIKPISN</sequence>
<evidence type="ECO:0000313" key="11">
    <source>
        <dbReference type="EMBL" id="MCH4553443.1"/>
    </source>
</evidence>
<dbReference type="RefSeq" id="WP_240574468.1">
    <property type="nucleotide sequence ID" value="NZ_CP136709.1"/>
</dbReference>
<evidence type="ECO:0000256" key="2">
    <source>
        <dbReference type="ARBA" id="ARBA00001913"/>
    </source>
</evidence>
<gene>
    <name evidence="11" type="ORF">MKW35_12505</name>
</gene>
<keyword evidence="7" id="KW-0106">Calcium</keyword>
<evidence type="ECO:0000256" key="1">
    <source>
        <dbReference type="ARBA" id="ARBA00001412"/>
    </source>
</evidence>
<dbReference type="Pfam" id="PF02837">
    <property type="entry name" value="Glyco_hydro_2_N"/>
    <property type="match status" value="1"/>
</dbReference>
<dbReference type="SUPFAM" id="SSF49785">
    <property type="entry name" value="Galactose-binding domain-like"/>
    <property type="match status" value="1"/>
</dbReference>
<evidence type="ECO:0000313" key="12">
    <source>
        <dbReference type="Proteomes" id="UP001156141"/>
    </source>
</evidence>
<keyword evidence="8" id="KW-0326">Glycosidase</keyword>
<evidence type="ECO:0000256" key="4">
    <source>
        <dbReference type="ARBA" id="ARBA00011245"/>
    </source>
</evidence>
<comment type="cofactor">
    <cofactor evidence="2">
        <name>Ca(2+)</name>
        <dbReference type="ChEBI" id="CHEBI:29108"/>
    </cofactor>
</comment>
<dbReference type="InterPro" id="IPR006101">
    <property type="entry name" value="Glyco_hydro_2"/>
</dbReference>
<dbReference type="SUPFAM" id="SSF51445">
    <property type="entry name" value="(Trans)glycosidases"/>
    <property type="match status" value="1"/>
</dbReference>
<protein>
    <recommendedName>
        <fullName evidence="5">beta-galactosidase</fullName>
        <ecNumber evidence="5">3.2.1.23</ecNumber>
    </recommendedName>
    <alternativeName>
        <fullName evidence="9">Lactase</fullName>
    </alternativeName>
</protein>
<dbReference type="Gene3D" id="2.60.120.260">
    <property type="entry name" value="Galactose-binding domain-like"/>
    <property type="match status" value="1"/>
</dbReference>
<dbReference type="Pfam" id="PF02836">
    <property type="entry name" value="Glyco_hydro_2_C"/>
    <property type="match status" value="1"/>
</dbReference>
<dbReference type="InterPro" id="IPR006104">
    <property type="entry name" value="Glyco_hydro_2_N"/>
</dbReference>
<dbReference type="PROSITE" id="PS00608">
    <property type="entry name" value="GLYCOSYL_HYDROL_F2_2"/>
    <property type="match status" value="1"/>
</dbReference>
<dbReference type="EC" id="3.2.1.23" evidence="5"/>
<organism evidence="11 12">
    <name type="scientific">Aestuariibaculum lutulentum</name>
    <dbReference type="NCBI Taxonomy" id="2920935"/>
    <lineage>
        <taxon>Bacteria</taxon>
        <taxon>Pseudomonadati</taxon>
        <taxon>Bacteroidota</taxon>
        <taxon>Flavobacteriia</taxon>
        <taxon>Flavobacteriales</taxon>
        <taxon>Flavobacteriaceae</taxon>
    </lineage>
</organism>
<evidence type="ECO:0000256" key="9">
    <source>
        <dbReference type="ARBA" id="ARBA00032230"/>
    </source>
</evidence>
<dbReference type="Gene3D" id="2.60.120.200">
    <property type="match status" value="1"/>
</dbReference>
<feature type="domain" description="Beta galactosidase small chain/" evidence="10">
    <location>
        <begin position="951"/>
        <end position="1255"/>
    </location>
</feature>
<evidence type="ECO:0000256" key="3">
    <source>
        <dbReference type="ARBA" id="ARBA00007401"/>
    </source>
</evidence>
<comment type="catalytic activity">
    <reaction evidence="1">
        <text>Hydrolysis of terminal non-reducing beta-D-galactose residues in beta-D-galactosides.</text>
        <dbReference type="EC" id="3.2.1.23"/>
    </reaction>
</comment>
<dbReference type="InterPro" id="IPR023232">
    <property type="entry name" value="Glyco_hydro_2_AS"/>
</dbReference>
<proteinExistence type="inferred from homology"/>
<dbReference type="Gene3D" id="3.20.20.80">
    <property type="entry name" value="Glycosidases"/>
    <property type="match status" value="1"/>
</dbReference>
<dbReference type="InterPro" id="IPR017853">
    <property type="entry name" value="GH"/>
</dbReference>
<dbReference type="InterPro" id="IPR006103">
    <property type="entry name" value="Glyco_hydro_2_cat"/>
</dbReference>
<name>A0ABS9RKF8_9FLAO</name>
<dbReference type="Proteomes" id="UP001156141">
    <property type="component" value="Unassembled WGS sequence"/>
</dbReference>
<dbReference type="InterPro" id="IPR004199">
    <property type="entry name" value="B-gal_small/dom_5"/>
</dbReference>
<dbReference type="Pfam" id="PF00703">
    <property type="entry name" value="Glyco_hydro_2"/>
    <property type="match status" value="1"/>
</dbReference>
<dbReference type="Pfam" id="PF16353">
    <property type="entry name" value="LacZ_4"/>
    <property type="match status" value="1"/>
</dbReference>
<evidence type="ECO:0000256" key="6">
    <source>
        <dbReference type="ARBA" id="ARBA00022801"/>
    </source>
</evidence>
<dbReference type="PANTHER" id="PTHR46323">
    <property type="entry name" value="BETA-GALACTOSIDASE"/>
    <property type="match status" value="1"/>
</dbReference>
<accession>A0ABS9RKF8</accession>
<dbReference type="InterPro" id="IPR036156">
    <property type="entry name" value="Beta-gal/glucu_dom_sf"/>
</dbReference>
<dbReference type="InterPro" id="IPR032312">
    <property type="entry name" value="LacZ_4"/>
</dbReference>
<dbReference type="Gene3D" id="2.60.40.10">
    <property type="entry name" value="Immunoglobulins"/>
    <property type="match status" value="2"/>
</dbReference>
<dbReference type="InterPro" id="IPR006102">
    <property type="entry name" value="Ig-like_GH2"/>
</dbReference>
<dbReference type="InterPro" id="IPR050347">
    <property type="entry name" value="Bact_Beta-galactosidase"/>
</dbReference>
<evidence type="ECO:0000256" key="7">
    <source>
        <dbReference type="ARBA" id="ARBA00022837"/>
    </source>
</evidence>
<dbReference type="SMART" id="SM01038">
    <property type="entry name" value="Bgal_small_N"/>
    <property type="match status" value="1"/>
</dbReference>
<evidence type="ECO:0000256" key="5">
    <source>
        <dbReference type="ARBA" id="ARBA00012756"/>
    </source>
</evidence>
<dbReference type="EMBL" id="JAKVQD010000005">
    <property type="protein sequence ID" value="MCH4553443.1"/>
    <property type="molecule type" value="Genomic_DNA"/>
</dbReference>
<comment type="subunit">
    <text evidence="4">Monomer.</text>
</comment>
<dbReference type="SUPFAM" id="SSF49899">
    <property type="entry name" value="Concanavalin A-like lectins/glucanases"/>
    <property type="match status" value="1"/>
</dbReference>
<evidence type="ECO:0000256" key="8">
    <source>
        <dbReference type="ARBA" id="ARBA00023295"/>
    </source>
</evidence>
<dbReference type="InterPro" id="IPR011013">
    <property type="entry name" value="Gal_mutarotase_sf_dom"/>
</dbReference>
<dbReference type="Pfam" id="PF02929">
    <property type="entry name" value="Bgal_small_N"/>
    <property type="match status" value="1"/>
</dbReference>
<comment type="caution">
    <text evidence="11">The sequence shown here is derived from an EMBL/GenBank/DDBJ whole genome shotgun (WGS) entry which is preliminary data.</text>
</comment>
<dbReference type="PANTHER" id="PTHR46323:SF2">
    <property type="entry name" value="BETA-GALACTOSIDASE"/>
    <property type="match status" value="1"/>
</dbReference>